<name>A0A8T4L7S6_9ARCH</name>
<dbReference type="Pfam" id="PF22677">
    <property type="entry name" value="Ble-like_N"/>
    <property type="match status" value="1"/>
</dbReference>
<comment type="caution">
    <text evidence="2">The sequence shown here is derived from an EMBL/GenBank/DDBJ whole genome shotgun (WGS) entry which is preliminary data.</text>
</comment>
<dbReference type="PROSITE" id="PS51819">
    <property type="entry name" value="VOC"/>
    <property type="match status" value="1"/>
</dbReference>
<accession>A0A8T4L7S6</accession>
<gene>
    <name evidence="2" type="ORF">J4215_03230</name>
</gene>
<organism evidence="2 3">
    <name type="scientific">Candidatus Iainarchaeum sp</name>
    <dbReference type="NCBI Taxonomy" id="3101447"/>
    <lineage>
        <taxon>Archaea</taxon>
        <taxon>Candidatus Iainarchaeota</taxon>
        <taxon>Candidatus Iainarchaeia</taxon>
        <taxon>Candidatus Iainarchaeales</taxon>
        <taxon>Candidatus Iainarchaeaceae</taxon>
        <taxon>Candidatus Iainarchaeum</taxon>
    </lineage>
</organism>
<evidence type="ECO:0000259" key="1">
    <source>
        <dbReference type="PROSITE" id="PS51819"/>
    </source>
</evidence>
<evidence type="ECO:0000313" key="3">
    <source>
        <dbReference type="Proteomes" id="UP000675968"/>
    </source>
</evidence>
<dbReference type="PANTHER" id="PTHR36503">
    <property type="entry name" value="BLR2520 PROTEIN"/>
    <property type="match status" value="1"/>
</dbReference>
<dbReference type="AlphaFoldDB" id="A0A8T4L7S6"/>
<dbReference type="InterPro" id="IPR053863">
    <property type="entry name" value="Glyoxy/Ble-like_N"/>
</dbReference>
<reference evidence="2" key="1">
    <citation type="submission" date="2021-03" db="EMBL/GenBank/DDBJ databases">
        <authorList>
            <person name="Jaffe A."/>
        </authorList>
    </citation>
    <scope>NUCLEOTIDE SEQUENCE</scope>
    <source>
        <strain evidence="2">RIFCSPLOWO2_01_FULL_AR10_48_17</strain>
    </source>
</reference>
<dbReference type="SUPFAM" id="SSF54593">
    <property type="entry name" value="Glyoxalase/Bleomycin resistance protein/Dihydroxybiphenyl dioxygenase"/>
    <property type="match status" value="1"/>
</dbReference>
<evidence type="ECO:0000313" key="2">
    <source>
        <dbReference type="EMBL" id="MBS3061569.1"/>
    </source>
</evidence>
<sequence length="136" mass="15550">MIKQIFVNLPVENLERSIAFFSKMGFSFNPQFTDENATCMIIGENMFAMLLVKPFFKSFIQKEISNAKKTSEVILAISLENRFEVDELMVKAISAGAKEPRKPQDLGWMYQRGFEDPDGHLWEVFFMDPAKAGSNP</sequence>
<dbReference type="Gene3D" id="3.10.180.10">
    <property type="entry name" value="2,3-Dihydroxybiphenyl 1,2-Dioxygenase, domain 1"/>
    <property type="match status" value="1"/>
</dbReference>
<dbReference type="InterPro" id="IPR029068">
    <property type="entry name" value="Glyas_Bleomycin-R_OHBP_Dase"/>
</dbReference>
<dbReference type="EMBL" id="JAGVWC010000010">
    <property type="protein sequence ID" value="MBS3061569.1"/>
    <property type="molecule type" value="Genomic_DNA"/>
</dbReference>
<protein>
    <submittedName>
        <fullName evidence="2">Glyoxalase</fullName>
    </submittedName>
</protein>
<reference evidence="2" key="2">
    <citation type="submission" date="2021-05" db="EMBL/GenBank/DDBJ databases">
        <title>Protein family content uncovers lineage relationships and bacterial pathway maintenance mechanisms in DPANN archaea.</title>
        <authorList>
            <person name="Castelle C.J."/>
            <person name="Meheust R."/>
            <person name="Jaffe A.L."/>
            <person name="Seitz K."/>
            <person name="Gong X."/>
            <person name="Baker B.J."/>
            <person name="Banfield J.F."/>
        </authorList>
    </citation>
    <scope>NUCLEOTIDE SEQUENCE</scope>
    <source>
        <strain evidence="2">RIFCSPLOWO2_01_FULL_AR10_48_17</strain>
    </source>
</reference>
<dbReference type="Proteomes" id="UP000675968">
    <property type="component" value="Unassembled WGS sequence"/>
</dbReference>
<proteinExistence type="predicted"/>
<dbReference type="InterPro" id="IPR037523">
    <property type="entry name" value="VOC_core"/>
</dbReference>
<feature type="domain" description="VOC" evidence="1">
    <location>
        <begin position="1"/>
        <end position="127"/>
    </location>
</feature>
<dbReference type="PANTHER" id="PTHR36503:SF2">
    <property type="entry name" value="BLR2408 PROTEIN"/>
    <property type="match status" value="1"/>
</dbReference>